<keyword evidence="2" id="KW-1185">Reference proteome</keyword>
<sequence length="192" mass="20336">MRDPTRTVLVVTGRPHAWALLRDRLDPALLQVAWTLPASLESAVRAALPWALAGDVPTLPEGACEPMRGRLVAVHWVGAPSPGLPTQPRRHADWGDLLAALSNGLRACVGGLRLAPAHGLQLPGGRFMQQTAPLEALLGAHPEGLELEGSGNRPATTTRRLETLLAKTGAPVGVVREGRRLRLVERSDAGPG</sequence>
<dbReference type="RefSeq" id="WP_338199698.1">
    <property type="nucleotide sequence ID" value="NZ_JAEKNR010000061.1"/>
</dbReference>
<evidence type="ECO:0000313" key="2">
    <source>
        <dbReference type="Proteomes" id="UP000612893"/>
    </source>
</evidence>
<dbReference type="AlphaFoldDB" id="A0A934K2W3"/>
<organism evidence="1 2">
    <name type="scientific">Candidatus Nephthysia bennettiae</name>
    <dbReference type="NCBI Taxonomy" id="3127016"/>
    <lineage>
        <taxon>Bacteria</taxon>
        <taxon>Bacillati</taxon>
        <taxon>Candidatus Dormiibacterota</taxon>
        <taxon>Candidatus Dormibacteria</taxon>
        <taxon>Candidatus Dormibacterales</taxon>
        <taxon>Candidatus Dormibacteraceae</taxon>
        <taxon>Candidatus Nephthysia</taxon>
    </lineage>
</organism>
<proteinExistence type="predicted"/>
<comment type="caution">
    <text evidence="1">The sequence shown here is derived from an EMBL/GenBank/DDBJ whole genome shotgun (WGS) entry which is preliminary data.</text>
</comment>
<reference evidence="1" key="1">
    <citation type="submission" date="2020-10" db="EMBL/GenBank/DDBJ databases">
        <title>Ca. Dormibacterota MAGs.</title>
        <authorList>
            <person name="Montgomery K."/>
        </authorList>
    </citation>
    <scope>NUCLEOTIDE SEQUENCE [LARGE SCALE GENOMIC DNA]</scope>
    <source>
        <strain evidence="1">SC8812_S17_10</strain>
    </source>
</reference>
<evidence type="ECO:0000313" key="1">
    <source>
        <dbReference type="EMBL" id="MBJ7597460.1"/>
    </source>
</evidence>
<dbReference type="EMBL" id="JAEKNR010000061">
    <property type="protein sequence ID" value="MBJ7597460.1"/>
    <property type="molecule type" value="Genomic_DNA"/>
</dbReference>
<protein>
    <submittedName>
        <fullName evidence="1">Uncharacterized protein</fullName>
    </submittedName>
</protein>
<name>A0A934K2W3_9BACT</name>
<gene>
    <name evidence="1" type="ORF">JF922_05165</name>
</gene>
<accession>A0A934K2W3</accession>
<dbReference type="Proteomes" id="UP000612893">
    <property type="component" value="Unassembled WGS sequence"/>
</dbReference>